<dbReference type="EMBL" id="KV428008">
    <property type="protein sequence ID" value="KZT43450.1"/>
    <property type="molecule type" value="Genomic_DNA"/>
</dbReference>
<evidence type="ECO:0000313" key="3">
    <source>
        <dbReference type="EMBL" id="KZT43450.1"/>
    </source>
</evidence>
<organism evidence="3 4">
    <name type="scientific">Sistotremastrum suecicum HHB10207 ss-3</name>
    <dbReference type="NCBI Taxonomy" id="1314776"/>
    <lineage>
        <taxon>Eukaryota</taxon>
        <taxon>Fungi</taxon>
        <taxon>Dikarya</taxon>
        <taxon>Basidiomycota</taxon>
        <taxon>Agaricomycotina</taxon>
        <taxon>Agaricomycetes</taxon>
        <taxon>Sistotremastrales</taxon>
        <taxon>Sistotremastraceae</taxon>
        <taxon>Sistotremastrum</taxon>
    </lineage>
</organism>
<name>A0A166I6J5_9AGAM</name>
<keyword evidence="2" id="KW-0472">Membrane</keyword>
<proteinExistence type="predicted"/>
<dbReference type="Gene3D" id="2.60.120.260">
    <property type="entry name" value="Galactose-binding domain-like"/>
    <property type="match status" value="1"/>
</dbReference>
<evidence type="ECO:0000313" key="4">
    <source>
        <dbReference type="Proteomes" id="UP000076798"/>
    </source>
</evidence>
<dbReference type="STRING" id="1314776.A0A166I6J5"/>
<sequence>MSRISSLVARQSAGQNVTVTARDPRIVYRGNWTDQDNGGHKFATSDGSGLSFSFNGTAIYYHATVNPLAAAMLASIDGGPTTPIDGSSAAVPSASPIPAILFAQTGLDPTKTHNLNVTYLGAGSEGGVYGEIYTLEYTQDSASPNTTTSASSASNTPSATSSSHTLGSTTTHSSKGPLIGGVVGGVLGGLLAIALVFWLVRRMRHRNAHPTPVTREISTPSGCVSRMILSDCCSRYTSVCGPLPDHRASFFASQSRPYSIKTVDIVQHC</sequence>
<dbReference type="Proteomes" id="UP000076798">
    <property type="component" value="Unassembled WGS sequence"/>
</dbReference>
<keyword evidence="4" id="KW-1185">Reference proteome</keyword>
<dbReference type="OrthoDB" id="3234968at2759"/>
<gene>
    <name evidence="3" type="ORF">SISSUDRAFT_696555</name>
</gene>
<accession>A0A166I6J5</accession>
<keyword evidence="2" id="KW-0812">Transmembrane</keyword>
<keyword evidence="2" id="KW-1133">Transmembrane helix</keyword>
<evidence type="ECO:0000256" key="2">
    <source>
        <dbReference type="SAM" id="Phobius"/>
    </source>
</evidence>
<feature type="transmembrane region" description="Helical" evidence="2">
    <location>
        <begin position="178"/>
        <end position="200"/>
    </location>
</feature>
<evidence type="ECO:0008006" key="5">
    <source>
        <dbReference type="Google" id="ProtNLM"/>
    </source>
</evidence>
<reference evidence="3 4" key="1">
    <citation type="journal article" date="2016" name="Mol. Biol. Evol.">
        <title>Comparative Genomics of Early-Diverging Mushroom-Forming Fungi Provides Insights into the Origins of Lignocellulose Decay Capabilities.</title>
        <authorList>
            <person name="Nagy L.G."/>
            <person name="Riley R."/>
            <person name="Tritt A."/>
            <person name="Adam C."/>
            <person name="Daum C."/>
            <person name="Floudas D."/>
            <person name="Sun H."/>
            <person name="Yadav J.S."/>
            <person name="Pangilinan J."/>
            <person name="Larsson K.H."/>
            <person name="Matsuura K."/>
            <person name="Barry K."/>
            <person name="Labutti K."/>
            <person name="Kuo R."/>
            <person name="Ohm R.A."/>
            <person name="Bhattacharya S.S."/>
            <person name="Shirouzu T."/>
            <person name="Yoshinaga Y."/>
            <person name="Martin F.M."/>
            <person name="Grigoriev I.V."/>
            <person name="Hibbett D.S."/>
        </authorList>
    </citation>
    <scope>NUCLEOTIDE SEQUENCE [LARGE SCALE GENOMIC DNA]</scope>
    <source>
        <strain evidence="3 4">HHB10207 ss-3</strain>
    </source>
</reference>
<protein>
    <recommendedName>
        <fullName evidence="5">Mid2 domain-containing protein</fullName>
    </recommendedName>
</protein>
<evidence type="ECO:0000256" key="1">
    <source>
        <dbReference type="SAM" id="MobiDB-lite"/>
    </source>
</evidence>
<feature type="region of interest" description="Disordered" evidence="1">
    <location>
        <begin position="141"/>
        <end position="174"/>
    </location>
</feature>
<dbReference type="AlphaFoldDB" id="A0A166I6J5"/>